<keyword evidence="1" id="KW-0479">Metal-binding</keyword>
<dbReference type="Pfam" id="PF00491">
    <property type="entry name" value="Arginase"/>
    <property type="match status" value="1"/>
</dbReference>
<dbReference type="InterPro" id="IPR006035">
    <property type="entry name" value="Ureohydrolase"/>
</dbReference>
<name>A0A1C4AKC8_9BACT</name>
<comment type="similarity">
    <text evidence="3">Belongs to the arginase family.</text>
</comment>
<dbReference type="Proteomes" id="UP000242818">
    <property type="component" value="Unassembled WGS sequence"/>
</dbReference>
<evidence type="ECO:0000313" key="4">
    <source>
        <dbReference type="EMBL" id="SCB95020.1"/>
    </source>
</evidence>
<keyword evidence="5" id="KW-1185">Reference proteome</keyword>
<reference evidence="4 5" key="1">
    <citation type="submission" date="2016-08" db="EMBL/GenBank/DDBJ databases">
        <authorList>
            <person name="Seilhamer J.J."/>
        </authorList>
    </citation>
    <scope>NUCLEOTIDE SEQUENCE [LARGE SCALE GENOMIC DNA]</scope>
    <source>
        <strain evidence="4 5">A37T2</strain>
    </source>
</reference>
<dbReference type="EMBL" id="FMAR01000002">
    <property type="protein sequence ID" value="SCB95020.1"/>
    <property type="molecule type" value="Genomic_DNA"/>
</dbReference>
<evidence type="ECO:0000256" key="3">
    <source>
        <dbReference type="PROSITE-ProRule" id="PRU00742"/>
    </source>
</evidence>
<dbReference type="GO" id="GO:0046872">
    <property type="term" value="F:metal ion binding"/>
    <property type="evidence" value="ECO:0007669"/>
    <property type="project" value="UniProtKB-KW"/>
</dbReference>
<gene>
    <name evidence="4" type="ORF">GA0116948_102171</name>
</gene>
<dbReference type="GO" id="GO:0008783">
    <property type="term" value="F:agmatinase activity"/>
    <property type="evidence" value="ECO:0007669"/>
    <property type="project" value="TreeGrafter"/>
</dbReference>
<dbReference type="STRING" id="1335309.GA0116948_102171"/>
<evidence type="ECO:0000256" key="1">
    <source>
        <dbReference type="ARBA" id="ARBA00022723"/>
    </source>
</evidence>
<sequence length="380" mass="43372">MADLTHLQDFIEPVSKNWLNDDQEYEAVQIGGVIDTYETETLFPDLDKADIILLGVGEERGSFPPRTGPEGPNAIRRELYNLYYWHTDVHLADIGNLLPGKGLGDAYTALTEVLSPLISAGKTIVILGGSHDLTYGQYQAYASRQFIIEATVADALIDLQEASPRRDHGFLMDMLTEQPNYIKHYNHLAFQSYYVHPQMLETLDKLRFDCYRLGRVRENLEEIEPVLRHTDLFSLDMNVLRAGDAPATAISPNGLSGEEACTLARYAGMSSRLSTFGIYGYKVAADKNLMTAKQISQMLWYFIDGRAVKNREADLKDRESFWEFHIAGADIETIFLKSKKTQRWWMQLPGKDFVPCSHHDYLLASNNEMPERWLRHQERL</sequence>
<dbReference type="InterPro" id="IPR023696">
    <property type="entry name" value="Ureohydrolase_dom_sf"/>
</dbReference>
<dbReference type="AlphaFoldDB" id="A0A1C4AKC8"/>
<keyword evidence="2" id="KW-0378">Hydrolase</keyword>
<organism evidence="4 5">
    <name type="scientific">Chitinophaga costaii</name>
    <dbReference type="NCBI Taxonomy" id="1335309"/>
    <lineage>
        <taxon>Bacteria</taxon>
        <taxon>Pseudomonadati</taxon>
        <taxon>Bacteroidota</taxon>
        <taxon>Chitinophagia</taxon>
        <taxon>Chitinophagales</taxon>
        <taxon>Chitinophagaceae</taxon>
        <taxon>Chitinophaga</taxon>
    </lineage>
</organism>
<dbReference type="OrthoDB" id="931936at2"/>
<dbReference type="SUPFAM" id="SSF52768">
    <property type="entry name" value="Arginase/deacetylase"/>
    <property type="match status" value="1"/>
</dbReference>
<evidence type="ECO:0000256" key="2">
    <source>
        <dbReference type="ARBA" id="ARBA00022801"/>
    </source>
</evidence>
<dbReference type="Gene3D" id="3.40.800.10">
    <property type="entry name" value="Ureohydrolase domain"/>
    <property type="match status" value="1"/>
</dbReference>
<dbReference type="GO" id="GO:0033389">
    <property type="term" value="P:putrescine biosynthetic process from arginine, via agmatine"/>
    <property type="evidence" value="ECO:0007669"/>
    <property type="project" value="TreeGrafter"/>
</dbReference>
<dbReference type="CDD" id="cd09988">
    <property type="entry name" value="Formimidoylglutamase"/>
    <property type="match status" value="1"/>
</dbReference>
<protein>
    <submittedName>
        <fullName evidence="4">Arginase family enzyme</fullName>
    </submittedName>
</protein>
<accession>A0A1C4AKC8</accession>
<dbReference type="PANTHER" id="PTHR11358">
    <property type="entry name" value="ARGINASE/AGMATINASE"/>
    <property type="match status" value="1"/>
</dbReference>
<dbReference type="PANTHER" id="PTHR11358:SF26">
    <property type="entry name" value="GUANIDINO ACID HYDROLASE, MITOCHONDRIAL"/>
    <property type="match status" value="1"/>
</dbReference>
<dbReference type="RefSeq" id="WP_089709249.1">
    <property type="nucleotide sequence ID" value="NZ_FMAR01000002.1"/>
</dbReference>
<dbReference type="PROSITE" id="PS51409">
    <property type="entry name" value="ARGINASE_2"/>
    <property type="match status" value="1"/>
</dbReference>
<evidence type="ECO:0000313" key="5">
    <source>
        <dbReference type="Proteomes" id="UP000242818"/>
    </source>
</evidence>
<proteinExistence type="inferred from homology"/>